<evidence type="ECO:0000313" key="10">
    <source>
        <dbReference type="EMBL" id="EED95860.1"/>
    </source>
</evidence>
<evidence type="ECO:0000256" key="8">
    <source>
        <dbReference type="SAM" id="MobiDB-lite"/>
    </source>
</evidence>
<sequence>MTAASKESTTIASIVYSHFTAYQRDEARTTTSSSITSRQLSTSSLRAAASLRDELSQFTLNNNTQGEDEEISREDNLSHEIATAILHCVDCAMSTIHTASKTTKSSSSQWNESVTSILELASAFATRDGIVARALVNRAIEYCVVEKDLVRIESVNVLGWCVGGVCDGSKAAVSILKKKKNKGKDEKSARSGVKVDSDWKLECLIGASKAILPRLTDKIAKVRSAAIAASSTFFLPSGAKFIETSPDYAKLTDSIQSTLLWLISNDSSASNRALATTCIPTSEESIEYWIERVKDVDGKVRESALDVLRENVSEGNLSEDSMVEILRTGLTKRCASTHAKTVELLCCNWMKNVKFDPIALLDRLNPVINETVCETTARVLINVASALDCDTTDDMGIELVRNNFGAPEIRSFQQQVLKKMGIVQKEKDAQMTPSMALFLRVKCAMTVESTTMPSSAKADTISDIITDIPTLCNLLNAHLDKLIAFNNRDEDDEMDEDEAIAFEDDQNFICLHLIHMAKASELEEEGSRRHFISIMRSMLSRLETPDDLVDACVKAMAAAHDTEAQFVQTISEVLVDVEDDDTFNSVRERSEKTTEIVRQMRVIAILSIVLENISGRMVGHPILDGFFEHLSPAITSKNAVIREHGVVCLSKFCLLTEEDKVMGQFKPLLMTIAGSVEERVEVRAQAALALCDMALLHDKTLESSDVEGEDDSTLSFKDMLLEMLGHSKPGIVIIAAEITAKLLLAGRFHDPNLVAWLLTVFFDTSLTENHDAEENGAEVKEVGSPVRLQQLLSIFFPTYSMSHLDANDAVMASVGPLLSIINEKLGGAKSAKALNKWPITKIVEFICYTVDLADKKKNAEVETENDEPENDRLAEPTEVGPLSKSSSDKKEVIEASSTLLASIDIAEFLSESCDSAPTYYNRALAKILASASIDVDNEDKTLLSRLKSQVSEAEYANSDGPTLTAIGKLSNLLADVDDRVFSEDEESASEEEVEEEERSVPEDDSEEVEKSVQSDDSFADALEEEDGVMEKENSRMSVGSFYSAKAGNDEGRRMSCASRISLGSVN</sequence>
<keyword evidence="7" id="KW-0131">Cell cycle</keyword>
<dbReference type="eggNOG" id="KOG2025">
    <property type="taxonomic scope" value="Eukaryota"/>
</dbReference>
<dbReference type="GO" id="GO:0007076">
    <property type="term" value="P:mitotic chromosome condensation"/>
    <property type="evidence" value="ECO:0000318"/>
    <property type="project" value="GO_Central"/>
</dbReference>
<dbReference type="GO" id="GO:0051301">
    <property type="term" value="P:cell division"/>
    <property type="evidence" value="ECO:0007669"/>
    <property type="project" value="UniProtKB-KW"/>
</dbReference>
<evidence type="ECO:0000256" key="6">
    <source>
        <dbReference type="ARBA" id="ARBA00023067"/>
    </source>
</evidence>
<dbReference type="KEGG" id="tps:THAPSDRAFT_1422"/>
<name>B8BQW8_THAPS</name>
<keyword evidence="4" id="KW-0132">Cell division</keyword>
<evidence type="ECO:0000256" key="7">
    <source>
        <dbReference type="ARBA" id="ARBA00023306"/>
    </source>
</evidence>
<dbReference type="InterPro" id="IPR027165">
    <property type="entry name" value="CND3"/>
</dbReference>
<feature type="region of interest" description="Disordered" evidence="8">
    <location>
        <begin position="981"/>
        <end position="1066"/>
    </location>
</feature>
<comment type="similarity">
    <text evidence="2">Belongs to the CND3 (condensin subunit 3) family.</text>
</comment>
<accession>B8BQW8</accession>
<feature type="compositionally biased region" description="Acidic residues" evidence="8">
    <location>
        <begin position="1017"/>
        <end position="1027"/>
    </location>
</feature>
<dbReference type="RefSeq" id="XP_002286219.1">
    <property type="nucleotide sequence ID" value="XM_002286183.1"/>
</dbReference>
<dbReference type="Pfam" id="PF12719">
    <property type="entry name" value="Cnd3"/>
    <property type="match status" value="1"/>
</dbReference>
<evidence type="ECO:0000256" key="3">
    <source>
        <dbReference type="ARBA" id="ARBA00022454"/>
    </source>
</evidence>
<evidence type="ECO:0000256" key="4">
    <source>
        <dbReference type="ARBA" id="ARBA00022618"/>
    </source>
</evidence>
<dbReference type="InterPro" id="IPR016024">
    <property type="entry name" value="ARM-type_fold"/>
</dbReference>
<protein>
    <recommendedName>
        <fullName evidence="9">Nuclear condensin complex subunit 3 C-terminal domain-containing protein</fullName>
    </recommendedName>
</protein>
<dbReference type="PANTHER" id="PTHR14418">
    <property type="entry name" value="CONDENSIN COMPLEX SUBUNIT 3-RELATED"/>
    <property type="match status" value="1"/>
</dbReference>
<dbReference type="SUPFAM" id="SSF48371">
    <property type="entry name" value="ARM repeat"/>
    <property type="match status" value="1"/>
</dbReference>
<dbReference type="InterPro" id="IPR011989">
    <property type="entry name" value="ARM-like"/>
</dbReference>
<keyword evidence="3" id="KW-0158">Chromosome</keyword>
<dbReference type="GO" id="GO:0000796">
    <property type="term" value="C:condensin complex"/>
    <property type="evidence" value="ECO:0007669"/>
    <property type="project" value="InterPro"/>
</dbReference>
<keyword evidence="5" id="KW-0498">Mitosis</keyword>
<dbReference type="STRING" id="35128.B8BQW8"/>
<dbReference type="GeneID" id="7449137"/>
<keyword evidence="6" id="KW-0226">DNA condensation</keyword>
<feature type="compositionally biased region" description="Acidic residues" evidence="8">
    <location>
        <begin position="983"/>
        <end position="1007"/>
    </location>
</feature>
<dbReference type="Gene3D" id="1.25.10.10">
    <property type="entry name" value="Leucine-rich Repeat Variant"/>
    <property type="match status" value="2"/>
</dbReference>
<evidence type="ECO:0000259" key="9">
    <source>
        <dbReference type="Pfam" id="PF12719"/>
    </source>
</evidence>
<dbReference type="InParanoid" id="B8BQW8"/>
<evidence type="ECO:0000256" key="1">
    <source>
        <dbReference type="ARBA" id="ARBA00004286"/>
    </source>
</evidence>
<feature type="region of interest" description="Disordered" evidence="8">
    <location>
        <begin position="859"/>
        <end position="889"/>
    </location>
</feature>
<evidence type="ECO:0000256" key="5">
    <source>
        <dbReference type="ARBA" id="ARBA00022776"/>
    </source>
</evidence>
<comment type="subcellular location">
    <subcellularLocation>
        <location evidence="1">Chromosome</location>
    </subcellularLocation>
</comment>
<keyword evidence="11" id="KW-1185">Reference proteome</keyword>
<dbReference type="PaxDb" id="35128-Thaps1422"/>
<reference evidence="10 11" key="2">
    <citation type="journal article" date="2008" name="Nature">
        <title>The Phaeodactylum genome reveals the evolutionary history of diatom genomes.</title>
        <authorList>
            <person name="Bowler C."/>
            <person name="Allen A.E."/>
            <person name="Badger J.H."/>
            <person name="Grimwood J."/>
            <person name="Jabbari K."/>
            <person name="Kuo A."/>
            <person name="Maheswari U."/>
            <person name="Martens C."/>
            <person name="Maumus F."/>
            <person name="Otillar R.P."/>
            <person name="Rayko E."/>
            <person name="Salamov A."/>
            <person name="Vandepoele K."/>
            <person name="Beszteri B."/>
            <person name="Gruber A."/>
            <person name="Heijde M."/>
            <person name="Katinka M."/>
            <person name="Mock T."/>
            <person name="Valentin K."/>
            <person name="Verret F."/>
            <person name="Berges J.A."/>
            <person name="Brownlee C."/>
            <person name="Cadoret J.P."/>
            <person name="Chiovitti A."/>
            <person name="Choi C.J."/>
            <person name="Coesel S."/>
            <person name="De Martino A."/>
            <person name="Detter J.C."/>
            <person name="Durkin C."/>
            <person name="Falciatore A."/>
            <person name="Fournet J."/>
            <person name="Haruta M."/>
            <person name="Huysman M.J."/>
            <person name="Jenkins B.D."/>
            <person name="Jiroutova K."/>
            <person name="Jorgensen R.E."/>
            <person name="Joubert Y."/>
            <person name="Kaplan A."/>
            <person name="Kroger N."/>
            <person name="Kroth P.G."/>
            <person name="La Roche J."/>
            <person name="Lindquist E."/>
            <person name="Lommer M."/>
            <person name="Martin-Jezequel V."/>
            <person name="Lopez P.J."/>
            <person name="Lucas S."/>
            <person name="Mangogna M."/>
            <person name="McGinnis K."/>
            <person name="Medlin L.K."/>
            <person name="Montsant A."/>
            <person name="Oudot-Le Secq M.P."/>
            <person name="Napoli C."/>
            <person name="Obornik M."/>
            <person name="Parker M.S."/>
            <person name="Petit J.L."/>
            <person name="Porcel B.M."/>
            <person name="Poulsen N."/>
            <person name="Robison M."/>
            <person name="Rychlewski L."/>
            <person name="Rynearson T.A."/>
            <person name="Schmutz J."/>
            <person name="Shapiro H."/>
            <person name="Siaut M."/>
            <person name="Stanley M."/>
            <person name="Sussman M.R."/>
            <person name="Taylor A.R."/>
            <person name="Vardi A."/>
            <person name="von Dassow P."/>
            <person name="Vyverman W."/>
            <person name="Willis A."/>
            <person name="Wyrwicz L.S."/>
            <person name="Rokhsar D.S."/>
            <person name="Weissenbach J."/>
            <person name="Armbrust E.V."/>
            <person name="Green B.R."/>
            <person name="Van de Peer Y."/>
            <person name="Grigoriev I.V."/>
        </authorList>
    </citation>
    <scope>NUCLEOTIDE SEQUENCE [LARGE SCALE GENOMIC DNA]</scope>
    <source>
        <strain evidence="10 11">CCMP1335</strain>
    </source>
</reference>
<dbReference type="OMA" id="ICYTVDL"/>
<evidence type="ECO:0000313" key="11">
    <source>
        <dbReference type="Proteomes" id="UP000001449"/>
    </source>
</evidence>
<dbReference type="GO" id="GO:0000793">
    <property type="term" value="C:condensed chromosome"/>
    <property type="evidence" value="ECO:0000318"/>
    <property type="project" value="GO_Central"/>
</dbReference>
<proteinExistence type="inferred from homology"/>
<evidence type="ECO:0000256" key="2">
    <source>
        <dbReference type="ARBA" id="ARBA00006533"/>
    </source>
</evidence>
<dbReference type="PANTHER" id="PTHR14418:SF5">
    <property type="entry name" value="CONDENSIN COMPLEX SUBUNIT 3"/>
    <property type="match status" value="1"/>
</dbReference>
<dbReference type="EMBL" id="CM000638">
    <property type="protein sequence ID" value="EED95860.1"/>
    <property type="molecule type" value="Genomic_DNA"/>
</dbReference>
<dbReference type="AlphaFoldDB" id="B8BQW8"/>
<feature type="domain" description="Nuclear condensin complex subunit 3 C-terminal" evidence="9">
    <location>
        <begin position="601"/>
        <end position="903"/>
    </location>
</feature>
<dbReference type="HOGENOM" id="CLU_288472_0_0_1"/>
<dbReference type="Proteomes" id="UP000001449">
    <property type="component" value="Chromosome 1"/>
</dbReference>
<reference evidence="10 11" key="1">
    <citation type="journal article" date="2004" name="Science">
        <title>The genome of the diatom Thalassiosira pseudonana: ecology, evolution, and metabolism.</title>
        <authorList>
            <person name="Armbrust E.V."/>
            <person name="Berges J.A."/>
            <person name="Bowler C."/>
            <person name="Green B.R."/>
            <person name="Martinez D."/>
            <person name="Putnam N.H."/>
            <person name="Zhou S."/>
            <person name="Allen A.E."/>
            <person name="Apt K.E."/>
            <person name="Bechner M."/>
            <person name="Brzezinski M.A."/>
            <person name="Chaal B.K."/>
            <person name="Chiovitti A."/>
            <person name="Davis A.K."/>
            <person name="Demarest M.S."/>
            <person name="Detter J.C."/>
            <person name="Glavina T."/>
            <person name="Goodstein D."/>
            <person name="Hadi M.Z."/>
            <person name="Hellsten U."/>
            <person name="Hildebrand M."/>
            <person name="Jenkins B.D."/>
            <person name="Jurka J."/>
            <person name="Kapitonov V.V."/>
            <person name="Kroger N."/>
            <person name="Lau W.W."/>
            <person name="Lane T.W."/>
            <person name="Larimer F.W."/>
            <person name="Lippmeier J.C."/>
            <person name="Lucas S."/>
            <person name="Medina M."/>
            <person name="Montsant A."/>
            <person name="Obornik M."/>
            <person name="Parker M.S."/>
            <person name="Palenik B."/>
            <person name="Pazour G.J."/>
            <person name="Richardson P.M."/>
            <person name="Rynearson T.A."/>
            <person name="Saito M.A."/>
            <person name="Schwartz D.C."/>
            <person name="Thamatrakoln K."/>
            <person name="Valentin K."/>
            <person name="Vardi A."/>
            <person name="Wilkerson F.P."/>
            <person name="Rokhsar D.S."/>
        </authorList>
    </citation>
    <scope>NUCLEOTIDE SEQUENCE [LARGE SCALE GENOMIC DNA]</scope>
    <source>
        <strain evidence="10 11">CCMP1335</strain>
    </source>
</reference>
<gene>
    <name evidence="10" type="ORF">THAPSDRAFT_1422</name>
</gene>
<dbReference type="InterPro" id="IPR025977">
    <property type="entry name" value="Cnd3_C"/>
</dbReference>
<organism evidence="10 11">
    <name type="scientific">Thalassiosira pseudonana</name>
    <name type="common">Marine diatom</name>
    <name type="synonym">Cyclotella nana</name>
    <dbReference type="NCBI Taxonomy" id="35128"/>
    <lineage>
        <taxon>Eukaryota</taxon>
        <taxon>Sar</taxon>
        <taxon>Stramenopiles</taxon>
        <taxon>Ochrophyta</taxon>
        <taxon>Bacillariophyta</taxon>
        <taxon>Coscinodiscophyceae</taxon>
        <taxon>Thalassiosirophycidae</taxon>
        <taxon>Thalassiosirales</taxon>
        <taxon>Thalassiosiraceae</taxon>
        <taxon>Thalassiosira</taxon>
    </lineage>
</organism>